<dbReference type="EMBL" id="JACEOL010000018">
    <property type="protein sequence ID" value="MBA4601864.1"/>
    <property type="molecule type" value="Genomic_DNA"/>
</dbReference>
<gene>
    <name evidence="1" type="ORF">H2C83_05905</name>
</gene>
<keyword evidence="2" id="KW-1185">Reference proteome</keyword>
<dbReference type="AlphaFoldDB" id="A0A7W2AQD8"/>
<dbReference type="Proteomes" id="UP000538292">
    <property type="component" value="Unassembled WGS sequence"/>
</dbReference>
<evidence type="ECO:0000313" key="1">
    <source>
        <dbReference type="EMBL" id="MBA4601864.1"/>
    </source>
</evidence>
<comment type="caution">
    <text evidence="1">The sequence shown here is derived from an EMBL/GenBank/DDBJ whole genome shotgun (WGS) entry which is preliminary data.</text>
</comment>
<sequence>MLRLIVEGYADEVKAFLKEFASLPQHDVKFISKVYQNDILENGKIRSFCNFEYHPLDEIDQPVTVTFATKEGKNLSFTLLQGNVFRAEDIITISGKVAAGLLK</sequence>
<accession>A0A7W2AQD8</accession>
<reference evidence="1 2" key="1">
    <citation type="submission" date="2020-07" db="EMBL/GenBank/DDBJ databases">
        <title>Thermoactinomyces phylogeny.</title>
        <authorList>
            <person name="Dunlap C."/>
        </authorList>
    </citation>
    <scope>NUCLEOTIDE SEQUENCE [LARGE SCALE GENOMIC DNA]</scope>
    <source>
        <strain evidence="1 2">AMNI-1</strain>
    </source>
</reference>
<evidence type="ECO:0000313" key="2">
    <source>
        <dbReference type="Proteomes" id="UP000538292"/>
    </source>
</evidence>
<protein>
    <submittedName>
        <fullName evidence="1">Uncharacterized protein</fullName>
    </submittedName>
</protein>
<proteinExistence type="predicted"/>
<name>A0A7W2AQD8_9BACL</name>
<dbReference type="RefSeq" id="WP_181738782.1">
    <property type="nucleotide sequence ID" value="NZ_JACEOL010000018.1"/>
</dbReference>
<organism evidence="1 2">
    <name type="scientific">Thermoactinomyces mirandus</name>
    <dbReference type="NCBI Taxonomy" id="2756294"/>
    <lineage>
        <taxon>Bacteria</taxon>
        <taxon>Bacillati</taxon>
        <taxon>Bacillota</taxon>
        <taxon>Bacilli</taxon>
        <taxon>Bacillales</taxon>
        <taxon>Thermoactinomycetaceae</taxon>
        <taxon>Thermoactinomyces</taxon>
    </lineage>
</organism>